<sequence>MPIGSIIPIASPYDFQQSGCRKPAAALGSLAGDRRTSTMLTPVHGRASLHARCTGWYVYVPTTRRYATPVISTASVLFPHRAAATPVAPPPSQ</sequence>
<dbReference type="AlphaFoldDB" id="A0A0E0JJY2"/>
<dbReference type="EnsemblPlants" id="OPUNC01G19440.1">
    <property type="protein sequence ID" value="OPUNC01G19440.1"/>
    <property type="gene ID" value="OPUNC01G19440"/>
</dbReference>
<accession>A0A0E0JJY2</accession>
<organism evidence="1">
    <name type="scientific">Oryza punctata</name>
    <name type="common">Red rice</name>
    <dbReference type="NCBI Taxonomy" id="4537"/>
    <lineage>
        <taxon>Eukaryota</taxon>
        <taxon>Viridiplantae</taxon>
        <taxon>Streptophyta</taxon>
        <taxon>Embryophyta</taxon>
        <taxon>Tracheophyta</taxon>
        <taxon>Spermatophyta</taxon>
        <taxon>Magnoliopsida</taxon>
        <taxon>Liliopsida</taxon>
        <taxon>Poales</taxon>
        <taxon>Poaceae</taxon>
        <taxon>BOP clade</taxon>
        <taxon>Oryzoideae</taxon>
        <taxon>Oryzeae</taxon>
        <taxon>Oryzinae</taxon>
        <taxon>Oryza</taxon>
    </lineage>
</organism>
<evidence type="ECO:0000313" key="2">
    <source>
        <dbReference type="Proteomes" id="UP000026962"/>
    </source>
</evidence>
<keyword evidence="2" id="KW-1185">Reference proteome</keyword>
<evidence type="ECO:0000313" key="1">
    <source>
        <dbReference type="EnsemblPlants" id="OPUNC01G19440.1"/>
    </source>
</evidence>
<dbReference type="HOGENOM" id="CLU_2473041_0_0_1"/>
<reference evidence="1" key="2">
    <citation type="submission" date="2018-05" db="EMBL/GenBank/DDBJ databases">
        <title>OpunRS2 (Oryza punctata Reference Sequence Version 2).</title>
        <authorList>
            <person name="Zhang J."/>
            <person name="Kudrna D."/>
            <person name="Lee S."/>
            <person name="Talag J."/>
            <person name="Welchert J."/>
            <person name="Wing R.A."/>
        </authorList>
    </citation>
    <scope>NUCLEOTIDE SEQUENCE [LARGE SCALE GENOMIC DNA]</scope>
</reference>
<dbReference type="Gramene" id="OPUNC01G19440.1">
    <property type="protein sequence ID" value="OPUNC01G19440.1"/>
    <property type="gene ID" value="OPUNC01G19440"/>
</dbReference>
<reference evidence="1" key="1">
    <citation type="submission" date="2015-04" db="UniProtKB">
        <authorList>
            <consortium name="EnsemblPlants"/>
        </authorList>
    </citation>
    <scope>IDENTIFICATION</scope>
</reference>
<protein>
    <submittedName>
        <fullName evidence="1">Uncharacterized protein</fullName>
    </submittedName>
</protein>
<dbReference type="Proteomes" id="UP000026962">
    <property type="component" value="Chromosome 1"/>
</dbReference>
<name>A0A0E0JJY2_ORYPU</name>
<proteinExistence type="predicted"/>